<dbReference type="HOGENOM" id="CLU_097925_0_0_6"/>
<dbReference type="AlphaFoldDB" id="A0A0C1S0S8"/>
<reference evidence="14 15" key="1">
    <citation type="journal article" date="2014" name="G3 (Bethesda)">
        <title>Genome sequence of Candidatus Riesia pediculischaeffi, endosymbiont of chimpanzee lice, and genomic comparison of recently acquired endosymbionts from human and chimpanzee lice.</title>
        <authorList>
            <person name="Boyd B.M."/>
            <person name="Allen J.M."/>
            <person name="de Crecy-Lagard V."/>
            <person name="Reed D.L."/>
        </authorList>
    </citation>
    <scope>NUCLEOTIDE SEQUENCE [LARGE SCALE GENOMIC DNA]</scope>
    <source>
        <strain evidence="14 15">PTSU</strain>
    </source>
</reference>
<proteinExistence type="inferred from homology"/>
<evidence type="ECO:0000256" key="11">
    <source>
        <dbReference type="ARBA" id="ARBA00023235"/>
    </source>
</evidence>
<evidence type="ECO:0000313" key="15">
    <source>
        <dbReference type="Proteomes" id="UP000054529"/>
    </source>
</evidence>
<dbReference type="NCBIfam" id="TIGR01749">
    <property type="entry name" value="fabA"/>
    <property type="match status" value="1"/>
</dbReference>
<gene>
    <name evidence="14" type="ORF">P689_119138</name>
</gene>
<dbReference type="GO" id="GO:0019171">
    <property type="term" value="F:(3R)-hydroxyacyl-[acyl-carrier-protein] dehydratase activity"/>
    <property type="evidence" value="ECO:0007669"/>
    <property type="project" value="UniProtKB-UniRule"/>
</dbReference>
<comment type="subcellular location">
    <subcellularLocation>
        <location evidence="2">Cytoplasm</location>
    </subcellularLocation>
</comment>
<evidence type="ECO:0000256" key="1">
    <source>
        <dbReference type="ARBA" id="ARBA00001055"/>
    </source>
</evidence>
<keyword evidence="7" id="KW-0444">Lipid biosynthesis</keyword>
<dbReference type="UniPathway" id="UPA00094"/>
<dbReference type="InterPro" id="IPR013114">
    <property type="entry name" value="FabA_FabZ"/>
</dbReference>
<dbReference type="RefSeq" id="WP_039719537.1">
    <property type="nucleotide sequence ID" value="NZ_AWXV01000002.1"/>
</dbReference>
<name>A0A0C1S0S8_9ENTR</name>
<dbReference type="NCBIfam" id="NF003509">
    <property type="entry name" value="PRK05174.1"/>
    <property type="match status" value="1"/>
</dbReference>
<organism evidence="14 15">
    <name type="scientific">Candidatus Riesia pediculischaeffi PTSU</name>
    <dbReference type="NCBI Taxonomy" id="1401651"/>
    <lineage>
        <taxon>Bacteria</taxon>
        <taxon>Pseudomonadati</taxon>
        <taxon>Pseudomonadota</taxon>
        <taxon>Gammaproteobacteria</taxon>
        <taxon>Enterobacterales</taxon>
        <taxon>Enterobacteriaceae</taxon>
        <taxon>Candidatus Riesia</taxon>
    </lineage>
</organism>
<evidence type="ECO:0000256" key="2">
    <source>
        <dbReference type="ARBA" id="ARBA00004496"/>
    </source>
</evidence>
<dbReference type="Pfam" id="PF07977">
    <property type="entry name" value="FabA"/>
    <property type="match status" value="1"/>
</dbReference>
<dbReference type="SUPFAM" id="SSF54637">
    <property type="entry name" value="Thioesterase/thiol ester dehydrase-isomerase"/>
    <property type="match status" value="1"/>
</dbReference>
<comment type="pathway">
    <text evidence="3">Lipid metabolism; fatty acid biosynthesis.</text>
</comment>
<keyword evidence="8" id="KW-0276">Fatty acid metabolism</keyword>
<dbReference type="GO" id="GO:0005737">
    <property type="term" value="C:cytoplasm"/>
    <property type="evidence" value="ECO:0007669"/>
    <property type="project" value="UniProtKB-SubCell"/>
</dbReference>
<evidence type="ECO:0000256" key="4">
    <source>
        <dbReference type="ARBA" id="ARBA00006714"/>
    </source>
</evidence>
<keyword evidence="6" id="KW-0963">Cytoplasm</keyword>
<dbReference type="GO" id="GO:0016853">
    <property type="term" value="F:isomerase activity"/>
    <property type="evidence" value="ECO:0007669"/>
    <property type="project" value="UniProtKB-KW"/>
</dbReference>
<evidence type="ECO:0000256" key="5">
    <source>
        <dbReference type="ARBA" id="ARBA00011738"/>
    </source>
</evidence>
<evidence type="ECO:0000256" key="13">
    <source>
        <dbReference type="NCBIfam" id="TIGR01749"/>
    </source>
</evidence>
<dbReference type="PANTHER" id="PTHR30272">
    <property type="entry name" value="3-HYDROXYACYL-[ACYL-CARRIER-PROTEIN] DEHYDRATASE"/>
    <property type="match status" value="1"/>
</dbReference>
<evidence type="ECO:0000256" key="9">
    <source>
        <dbReference type="ARBA" id="ARBA00023098"/>
    </source>
</evidence>
<evidence type="ECO:0000256" key="3">
    <source>
        <dbReference type="ARBA" id="ARBA00005194"/>
    </source>
</evidence>
<protein>
    <recommendedName>
        <fullName evidence="13">3-hydroxyacyl-[acyl-carrier-protein] dehydratase FabA</fullName>
        <ecNumber evidence="13">4.2.1.59</ecNumber>
    </recommendedName>
</protein>
<keyword evidence="9" id="KW-0443">Lipid metabolism</keyword>
<dbReference type="InterPro" id="IPR029069">
    <property type="entry name" value="HotDog_dom_sf"/>
</dbReference>
<evidence type="ECO:0000256" key="7">
    <source>
        <dbReference type="ARBA" id="ARBA00022516"/>
    </source>
</evidence>
<keyword evidence="12" id="KW-0456">Lyase</keyword>
<dbReference type="Proteomes" id="UP000054529">
    <property type="component" value="Unassembled WGS sequence"/>
</dbReference>
<dbReference type="InterPro" id="IPR010083">
    <property type="entry name" value="FabA"/>
</dbReference>
<accession>A0A0C1S0S8</accession>
<keyword evidence="10" id="KW-0275">Fatty acid biosynthesis</keyword>
<dbReference type="EC" id="4.2.1.59" evidence="13"/>
<evidence type="ECO:0000256" key="10">
    <source>
        <dbReference type="ARBA" id="ARBA00023160"/>
    </source>
</evidence>
<evidence type="ECO:0000256" key="8">
    <source>
        <dbReference type="ARBA" id="ARBA00022832"/>
    </source>
</evidence>
<evidence type="ECO:0000256" key="6">
    <source>
        <dbReference type="ARBA" id="ARBA00022490"/>
    </source>
</evidence>
<keyword evidence="11" id="KW-0413">Isomerase</keyword>
<dbReference type="EMBL" id="AWXV01000002">
    <property type="protein sequence ID" value="KIE64167.1"/>
    <property type="molecule type" value="Genomic_DNA"/>
</dbReference>
<comment type="subunit">
    <text evidence="5">Homodimer.</text>
</comment>
<dbReference type="PANTHER" id="PTHR30272:SF8">
    <property type="entry name" value="3-HYDROXYDECANOYL-[ACYL-CARRIER-PROTEIN] DEHYDRATASE"/>
    <property type="match status" value="1"/>
</dbReference>
<dbReference type="OrthoDB" id="9786735at2"/>
<comment type="catalytic activity">
    <reaction evidence="1">
        <text>a (3R)-hydroxyacyl-[ACP] = a (2E)-enoyl-[ACP] + H2O</text>
        <dbReference type="Rhea" id="RHEA:13097"/>
        <dbReference type="Rhea" id="RHEA-COMP:9925"/>
        <dbReference type="Rhea" id="RHEA-COMP:9945"/>
        <dbReference type="ChEBI" id="CHEBI:15377"/>
        <dbReference type="ChEBI" id="CHEBI:78784"/>
        <dbReference type="ChEBI" id="CHEBI:78827"/>
        <dbReference type="EC" id="4.2.1.59"/>
    </reaction>
</comment>
<dbReference type="Gene3D" id="3.10.129.10">
    <property type="entry name" value="Hotdog Thioesterase"/>
    <property type="match status" value="1"/>
</dbReference>
<sequence>MDNCKSCYDRKDLENSGIGKLFGSGSPPLPVGNMLMIDKIVKIDKSKGYFNKGFIQAELIVRPKLWFFKCHFLNDPVMPGCLGLDAMWQLIGFYLGWIGEKGKGRALGVGEVKFTGQVLPTSKKVSYFVHLKRIIRRKLIVGIANGEVMVDNHLIYFAKDLKVGLFQKFDQFKG</sequence>
<dbReference type="GO" id="GO:0006633">
    <property type="term" value="P:fatty acid biosynthetic process"/>
    <property type="evidence" value="ECO:0007669"/>
    <property type="project" value="UniProtKB-UniRule"/>
</dbReference>
<comment type="caution">
    <text evidence="14">The sequence shown here is derived from an EMBL/GenBank/DDBJ whole genome shotgun (WGS) entry which is preliminary data.</text>
</comment>
<dbReference type="PATRIC" id="fig|1401651.3.peg.166"/>
<comment type="similarity">
    <text evidence="4">Belongs to the thioester dehydratase family. FabA subfamily.</text>
</comment>
<evidence type="ECO:0000256" key="12">
    <source>
        <dbReference type="ARBA" id="ARBA00023239"/>
    </source>
</evidence>
<evidence type="ECO:0000313" key="14">
    <source>
        <dbReference type="EMBL" id="KIE64167.1"/>
    </source>
</evidence>